<dbReference type="Pfam" id="PF00356">
    <property type="entry name" value="LacI"/>
    <property type="match status" value="1"/>
</dbReference>
<dbReference type="PANTHER" id="PTHR30146:SF154">
    <property type="entry name" value="TRANSCRIPTION REGULATOR, MEMBER OF GALR FAMILY"/>
    <property type="match status" value="1"/>
</dbReference>
<evidence type="ECO:0000313" key="6">
    <source>
        <dbReference type="Proteomes" id="UP000248066"/>
    </source>
</evidence>
<protein>
    <submittedName>
        <fullName evidence="5">LacI family transcriptional regulator</fullName>
    </submittedName>
</protein>
<dbReference type="InterPro" id="IPR010982">
    <property type="entry name" value="Lambda_DNA-bd_dom_sf"/>
</dbReference>
<keyword evidence="2" id="KW-0238">DNA-binding</keyword>
<gene>
    <name evidence="5" type="ORF">CR205_16600</name>
</gene>
<dbReference type="InterPro" id="IPR001761">
    <property type="entry name" value="Peripla_BP/Lac1_sug-bd_dom"/>
</dbReference>
<dbReference type="OrthoDB" id="1639518at2"/>
<dbReference type="InterPro" id="IPR000843">
    <property type="entry name" value="HTH_LacI"/>
</dbReference>
<comment type="caution">
    <text evidence="5">The sequence shown here is derived from an EMBL/GenBank/DDBJ whole genome shotgun (WGS) entry which is preliminary data.</text>
</comment>
<dbReference type="CDD" id="cd19977">
    <property type="entry name" value="PBP1_EndR-like"/>
    <property type="match status" value="1"/>
</dbReference>
<dbReference type="GO" id="GO:0003700">
    <property type="term" value="F:DNA-binding transcription factor activity"/>
    <property type="evidence" value="ECO:0007669"/>
    <property type="project" value="TreeGrafter"/>
</dbReference>
<dbReference type="SMART" id="SM00354">
    <property type="entry name" value="HTH_LACI"/>
    <property type="match status" value="1"/>
</dbReference>
<dbReference type="AlphaFoldDB" id="A0A2W0HH99"/>
<dbReference type="Proteomes" id="UP000248066">
    <property type="component" value="Unassembled WGS sequence"/>
</dbReference>
<proteinExistence type="predicted"/>
<evidence type="ECO:0000256" key="1">
    <source>
        <dbReference type="ARBA" id="ARBA00023015"/>
    </source>
</evidence>
<dbReference type="RefSeq" id="WP_110521566.1">
    <property type="nucleotide sequence ID" value="NZ_PDOF01000003.1"/>
</dbReference>
<dbReference type="SUPFAM" id="SSF53822">
    <property type="entry name" value="Periplasmic binding protein-like I"/>
    <property type="match status" value="1"/>
</dbReference>
<keyword evidence="3" id="KW-0804">Transcription</keyword>
<evidence type="ECO:0000313" key="5">
    <source>
        <dbReference type="EMBL" id="PYZ96292.1"/>
    </source>
</evidence>
<dbReference type="InterPro" id="IPR028082">
    <property type="entry name" value="Peripla_BP_I"/>
</dbReference>
<dbReference type="Pfam" id="PF00532">
    <property type="entry name" value="Peripla_BP_1"/>
    <property type="match status" value="1"/>
</dbReference>
<dbReference type="Gene3D" id="3.40.50.2300">
    <property type="match status" value="2"/>
</dbReference>
<name>A0A2W0HH99_9BACI</name>
<sequence length="328" mass="36837">MADVAKHAGVSKSTVSQYLNKRYDYMGVKTKARIESAISELGYQPNIVARSLKQKSTQTIGVIVANILHSFSTQVIRAIEDYCHEHDFHLIVCNADDNPEKEKKYIEMLLAKQVDGLIVFPTGGNLDLYKKMKDGDYPLVFMDRVMEEVEVPTVQLNNEKASDLAVTYLAEKGYSSIAMLTTSLKQKPSSRVDRIKGFKQSHKKNKLVLKEEWIKSVDVEEMQDTLREMFNTSSKPDAILASNDLSLIEVLKFVKESGLSMPEDLAVIGIDRVSFADLYSPTLSYIAQPTFEMGRKAASIIINKVKNNDTGDEMVYLYEPDLIPGESC</sequence>
<organism evidence="5 6">
    <name type="scientific">Alteribacter lacisalsi</name>
    <dbReference type="NCBI Taxonomy" id="2045244"/>
    <lineage>
        <taxon>Bacteria</taxon>
        <taxon>Bacillati</taxon>
        <taxon>Bacillota</taxon>
        <taxon>Bacilli</taxon>
        <taxon>Bacillales</taxon>
        <taxon>Bacillaceae</taxon>
        <taxon>Alteribacter</taxon>
    </lineage>
</organism>
<evidence type="ECO:0000256" key="3">
    <source>
        <dbReference type="ARBA" id="ARBA00023163"/>
    </source>
</evidence>
<dbReference type="PROSITE" id="PS00356">
    <property type="entry name" value="HTH_LACI_1"/>
    <property type="match status" value="1"/>
</dbReference>
<dbReference type="SUPFAM" id="SSF47413">
    <property type="entry name" value="lambda repressor-like DNA-binding domains"/>
    <property type="match status" value="1"/>
</dbReference>
<keyword evidence="6" id="KW-1185">Reference proteome</keyword>
<reference evidence="5 6" key="1">
    <citation type="submission" date="2017-10" db="EMBL/GenBank/DDBJ databases">
        <title>Bacillus sp. nov., a halophilic bacterium isolated from a Yangshapao Lake.</title>
        <authorList>
            <person name="Wang H."/>
        </authorList>
    </citation>
    <scope>NUCLEOTIDE SEQUENCE [LARGE SCALE GENOMIC DNA]</scope>
    <source>
        <strain evidence="5 6">YSP-3</strain>
    </source>
</reference>
<feature type="domain" description="HTH lacI-type" evidence="4">
    <location>
        <begin position="1"/>
        <end position="54"/>
    </location>
</feature>
<dbReference type="GO" id="GO:0000976">
    <property type="term" value="F:transcription cis-regulatory region binding"/>
    <property type="evidence" value="ECO:0007669"/>
    <property type="project" value="TreeGrafter"/>
</dbReference>
<dbReference type="CDD" id="cd01392">
    <property type="entry name" value="HTH_LacI"/>
    <property type="match status" value="1"/>
</dbReference>
<dbReference type="EMBL" id="PDOF01000003">
    <property type="protein sequence ID" value="PYZ96292.1"/>
    <property type="molecule type" value="Genomic_DNA"/>
</dbReference>
<keyword evidence="1" id="KW-0805">Transcription regulation</keyword>
<dbReference type="PANTHER" id="PTHR30146">
    <property type="entry name" value="LACI-RELATED TRANSCRIPTIONAL REPRESSOR"/>
    <property type="match status" value="1"/>
</dbReference>
<evidence type="ECO:0000259" key="4">
    <source>
        <dbReference type="PROSITE" id="PS50932"/>
    </source>
</evidence>
<dbReference type="PROSITE" id="PS50932">
    <property type="entry name" value="HTH_LACI_2"/>
    <property type="match status" value="1"/>
</dbReference>
<accession>A0A2W0HH99</accession>
<dbReference type="Gene3D" id="1.10.260.40">
    <property type="entry name" value="lambda repressor-like DNA-binding domains"/>
    <property type="match status" value="1"/>
</dbReference>
<evidence type="ECO:0000256" key="2">
    <source>
        <dbReference type="ARBA" id="ARBA00023125"/>
    </source>
</evidence>